<evidence type="ECO:0000313" key="1">
    <source>
        <dbReference type="EMBL" id="VDP86340.1"/>
    </source>
</evidence>
<accession>A0A183Q619</accession>
<keyword evidence="2" id="KW-1185">Reference proteome</keyword>
<name>A0A183Q619_9TREM</name>
<organism evidence="1 2">
    <name type="scientific">Schistosoma mattheei</name>
    <dbReference type="NCBI Taxonomy" id="31246"/>
    <lineage>
        <taxon>Eukaryota</taxon>
        <taxon>Metazoa</taxon>
        <taxon>Spiralia</taxon>
        <taxon>Lophotrochozoa</taxon>
        <taxon>Platyhelminthes</taxon>
        <taxon>Trematoda</taxon>
        <taxon>Digenea</taxon>
        <taxon>Strigeidida</taxon>
        <taxon>Schistosomatoidea</taxon>
        <taxon>Schistosomatidae</taxon>
        <taxon>Schistosoma</taxon>
    </lineage>
</organism>
<evidence type="ECO:0000313" key="2">
    <source>
        <dbReference type="Proteomes" id="UP000269396"/>
    </source>
</evidence>
<sequence length="116" mass="13196">MLFYSSHVEENAPHTQGVTLMLFKEARKELMRWGSYGSRIIKATIQCTELINDSNEEDKDQFYQMLQSIVDKCPGICLIITIGDLNVNVIGRHELGEGNKDDETFANLRLQQNGSM</sequence>
<protein>
    <submittedName>
        <fullName evidence="1">Uncharacterized protein</fullName>
    </submittedName>
</protein>
<gene>
    <name evidence="1" type="ORF">SMTD_LOCUS22055</name>
</gene>
<dbReference type="STRING" id="31246.A0A183Q619"/>
<proteinExistence type="predicted"/>
<dbReference type="EMBL" id="UZAL01049608">
    <property type="protein sequence ID" value="VDP86340.1"/>
    <property type="molecule type" value="Genomic_DNA"/>
</dbReference>
<reference evidence="1 2" key="1">
    <citation type="submission" date="2018-11" db="EMBL/GenBank/DDBJ databases">
        <authorList>
            <consortium name="Pathogen Informatics"/>
        </authorList>
    </citation>
    <scope>NUCLEOTIDE SEQUENCE [LARGE SCALE GENOMIC DNA]</scope>
    <source>
        <strain>Denwood</strain>
        <strain evidence="2">Zambia</strain>
    </source>
</reference>
<dbReference type="AlphaFoldDB" id="A0A183Q619"/>
<dbReference type="Proteomes" id="UP000269396">
    <property type="component" value="Unassembled WGS sequence"/>
</dbReference>